<organism evidence="1 2">
    <name type="scientific">Vermiconidia calcicola</name>
    <dbReference type="NCBI Taxonomy" id="1690605"/>
    <lineage>
        <taxon>Eukaryota</taxon>
        <taxon>Fungi</taxon>
        <taxon>Dikarya</taxon>
        <taxon>Ascomycota</taxon>
        <taxon>Pezizomycotina</taxon>
        <taxon>Dothideomycetes</taxon>
        <taxon>Dothideomycetidae</taxon>
        <taxon>Mycosphaerellales</taxon>
        <taxon>Extremaceae</taxon>
        <taxon>Vermiconidia</taxon>
    </lineage>
</organism>
<name>A0ACC3N876_9PEZI</name>
<evidence type="ECO:0000313" key="1">
    <source>
        <dbReference type="EMBL" id="KAK3710459.1"/>
    </source>
</evidence>
<reference evidence="1" key="1">
    <citation type="submission" date="2023-07" db="EMBL/GenBank/DDBJ databases">
        <title>Black Yeasts Isolated from many extreme environments.</title>
        <authorList>
            <person name="Coleine C."/>
            <person name="Stajich J.E."/>
            <person name="Selbmann L."/>
        </authorList>
    </citation>
    <scope>NUCLEOTIDE SEQUENCE</scope>
    <source>
        <strain evidence="1">CCFEE 5714</strain>
    </source>
</reference>
<sequence>MECSADKIEDAALPAQLKQINIQADGKPTEQQESNLLKLPAELRTSIYEWCLVEDIIPVTEQLKPPPLLHTCRQIRREALETWYLSNEFEFDIIDCDRTLFVKFHTYLDTLGLRTDSRTMLSLRCKGVDWSNLVKWCHGICDNDDGYIHWLTIENPLTEVLDAAMKIAKKSRGLPWTDCEAMLTSLRRVAGRADERWLR</sequence>
<gene>
    <name evidence="1" type="ORF">LTR37_010302</name>
</gene>
<comment type="caution">
    <text evidence="1">The sequence shown here is derived from an EMBL/GenBank/DDBJ whole genome shotgun (WGS) entry which is preliminary data.</text>
</comment>
<accession>A0ACC3N876</accession>
<dbReference type="EMBL" id="JAUTXU010000084">
    <property type="protein sequence ID" value="KAK3710459.1"/>
    <property type="molecule type" value="Genomic_DNA"/>
</dbReference>
<keyword evidence="2" id="KW-1185">Reference proteome</keyword>
<dbReference type="Proteomes" id="UP001281147">
    <property type="component" value="Unassembled WGS sequence"/>
</dbReference>
<evidence type="ECO:0000313" key="2">
    <source>
        <dbReference type="Proteomes" id="UP001281147"/>
    </source>
</evidence>
<proteinExistence type="predicted"/>
<protein>
    <submittedName>
        <fullName evidence="1">Uncharacterized protein</fullName>
    </submittedName>
</protein>